<evidence type="ECO:0000313" key="2">
    <source>
        <dbReference type="Proteomes" id="UP000651050"/>
    </source>
</evidence>
<dbReference type="RefSeq" id="WP_196984622.1">
    <property type="nucleotide sequence ID" value="NZ_JADWYS010000001.1"/>
</dbReference>
<dbReference type="Proteomes" id="UP000651050">
    <property type="component" value="Unassembled WGS sequence"/>
</dbReference>
<reference evidence="1" key="1">
    <citation type="submission" date="2020-11" db="EMBL/GenBank/DDBJ databases">
        <title>Bacterial whole genome sequence for Caenimonas sp. DR4.4.</title>
        <authorList>
            <person name="Le V."/>
            <person name="Ko S.-R."/>
            <person name="Ahn C.-Y."/>
            <person name="Oh H.-M."/>
        </authorList>
    </citation>
    <scope>NUCLEOTIDE SEQUENCE</scope>
    <source>
        <strain evidence="1">DR4.4</strain>
    </source>
</reference>
<comment type="caution">
    <text evidence="1">The sequence shown here is derived from an EMBL/GenBank/DDBJ whole genome shotgun (WGS) entry which is preliminary data.</text>
</comment>
<proteinExistence type="predicted"/>
<dbReference type="AlphaFoldDB" id="A0A931H147"/>
<dbReference type="EMBL" id="JADWYS010000001">
    <property type="protein sequence ID" value="MBG9386649.1"/>
    <property type="molecule type" value="Genomic_DNA"/>
</dbReference>
<evidence type="ECO:0008006" key="3">
    <source>
        <dbReference type="Google" id="ProtNLM"/>
    </source>
</evidence>
<name>A0A931H147_9BURK</name>
<protein>
    <recommendedName>
        <fullName evidence="3">DUF4279 domain-containing protein</fullName>
    </recommendedName>
</protein>
<accession>A0A931H147</accession>
<organism evidence="1 2">
    <name type="scientific">Caenimonas aquaedulcis</name>
    <dbReference type="NCBI Taxonomy" id="2793270"/>
    <lineage>
        <taxon>Bacteria</taxon>
        <taxon>Pseudomonadati</taxon>
        <taxon>Pseudomonadota</taxon>
        <taxon>Betaproteobacteria</taxon>
        <taxon>Burkholderiales</taxon>
        <taxon>Comamonadaceae</taxon>
        <taxon>Caenimonas</taxon>
    </lineage>
</organism>
<gene>
    <name evidence="1" type="ORF">I5803_01310</name>
</gene>
<keyword evidence="2" id="KW-1185">Reference proteome</keyword>
<evidence type="ECO:0000313" key="1">
    <source>
        <dbReference type="EMBL" id="MBG9386649.1"/>
    </source>
</evidence>
<sequence length="146" mass="16893">MTDFCSLHIRSDVHAKLPEGFLKSRRKFQIVFEDNESPERLACFDRLARKGVHKRVGLPRYQWTFSSEGFVNGFDVYEHLRWVLDQVHADFLLSQLQNLGFQCLLQFYWEGNGTGGGPLVTPQIAELLVQHSVGLQFGFYLEVEKD</sequence>